<name>A0A8J8MTB1_9RHOB</name>
<organism evidence="2 3">
    <name type="scientific">Falsirhodobacter algicola</name>
    <dbReference type="NCBI Taxonomy" id="2692330"/>
    <lineage>
        <taxon>Bacteria</taxon>
        <taxon>Pseudomonadati</taxon>
        <taxon>Pseudomonadota</taxon>
        <taxon>Alphaproteobacteria</taxon>
        <taxon>Rhodobacterales</taxon>
        <taxon>Paracoccaceae</taxon>
        <taxon>Falsirhodobacter</taxon>
    </lineage>
</organism>
<proteinExistence type="predicted"/>
<keyword evidence="3" id="KW-1185">Reference proteome</keyword>
<gene>
    <name evidence="2" type="ORF">GR316_08650</name>
</gene>
<protein>
    <recommendedName>
        <fullName evidence="1">Polysaccharide pyruvyl transferase domain-containing protein</fullName>
    </recommendedName>
</protein>
<feature type="domain" description="Polysaccharide pyruvyl transferase" evidence="1">
    <location>
        <begin position="422"/>
        <end position="536"/>
    </location>
</feature>
<dbReference type="InterPro" id="IPR007345">
    <property type="entry name" value="Polysacch_pyruvyl_Trfase"/>
</dbReference>
<dbReference type="EMBL" id="CP047289">
    <property type="protein sequence ID" value="QUS36331.1"/>
    <property type="molecule type" value="Genomic_DNA"/>
</dbReference>
<evidence type="ECO:0000313" key="2">
    <source>
        <dbReference type="EMBL" id="QUS36331.1"/>
    </source>
</evidence>
<dbReference type="Pfam" id="PF04230">
    <property type="entry name" value="PS_pyruv_trans"/>
    <property type="match status" value="1"/>
</dbReference>
<dbReference type="KEGG" id="fap:GR316_08650"/>
<reference evidence="2" key="1">
    <citation type="submission" date="2020-01" db="EMBL/GenBank/DDBJ databases">
        <authorList>
            <person name="Yang Y."/>
            <person name="Kwon Y.M."/>
        </authorList>
    </citation>
    <scope>NUCLEOTIDE SEQUENCE</scope>
    <source>
        <strain evidence="2">PG104</strain>
    </source>
</reference>
<evidence type="ECO:0000313" key="3">
    <source>
        <dbReference type="Proteomes" id="UP000679284"/>
    </source>
</evidence>
<dbReference type="Proteomes" id="UP000679284">
    <property type="component" value="Chromosome"/>
</dbReference>
<sequence>MQMVEADAATPPPPLTLISFYTTGGYYEERAEELRAQCARLGLACDIQPITLDENENWVSICRRKVGFWREMLHKHQAPIMWVDVDAVLMKNPDDLGDGAYDIAIFPRNFKYMPQYNLSTLARTFHPGYILFRYTPATIQFLDDAVALEKSEEGDFTDDFVLEQAFRTSEAQPRILLLSPRDILKPNEADRPDALFRHGDSGNVKDHKGKVRQHVPRALEPDSQKMVVNELIAAASKAGKRDQVIFLLRYLVSIDGTDITSYVKLLDILKRAKDEAGIAAEMKRGRSVPTLAPYAMRFALMRALDAGKWDEADALVAEIEATGDAKVTAFAHSRSFRHSLDRRAEAAGIPDDRRVKLFWWEEPHPGNLGDIVNPYIVEKMTGVPPKFAPRGEGMCAIGSVIKFAKAGTPVWGSGSPHADDTLAPDAVYHSVRGPMTRDLVLRNGGTCPEVYGDAAWFLPILYRPEVPKTHKTGLILHFTHEDAPLDIDPSIRRIDIRRLGYDQIEAFLTEMLSCERIVSSSLHGVIIAQAYGIPACLATVTNARQQIHGDGIKFQDYYASVGVDTPPVPLDLGQLDHIGDDSFTPSMFTPIGKRINLTSLIEAAPFATLPEVTEKAVIFDRA</sequence>
<dbReference type="AlphaFoldDB" id="A0A8J8MTB1"/>
<evidence type="ECO:0000259" key="1">
    <source>
        <dbReference type="Pfam" id="PF04230"/>
    </source>
</evidence>
<accession>A0A8J8MTB1</accession>